<dbReference type="Proteomes" id="UP000077071">
    <property type="component" value="Chromosome"/>
</dbReference>
<proteinExistence type="predicted"/>
<dbReference type="AlphaFoldDB" id="A0A160KV18"/>
<evidence type="ECO:0000313" key="3">
    <source>
        <dbReference type="Proteomes" id="UP000077071"/>
    </source>
</evidence>
<evidence type="ECO:0000256" key="1">
    <source>
        <dbReference type="SAM" id="SignalP"/>
    </source>
</evidence>
<gene>
    <name evidence="2" type="ORF">A6122_2383</name>
</gene>
<keyword evidence="3" id="KW-1185">Reference proteome</keyword>
<evidence type="ECO:0000313" key="2">
    <source>
        <dbReference type="EMBL" id="AND17499.1"/>
    </source>
</evidence>
<evidence type="ECO:0008006" key="4">
    <source>
        <dbReference type="Google" id="ProtNLM"/>
    </source>
</evidence>
<dbReference type="PROSITE" id="PS51257">
    <property type="entry name" value="PROKAR_LIPOPROTEIN"/>
    <property type="match status" value="1"/>
</dbReference>
<keyword evidence="1" id="KW-0732">Signal</keyword>
<accession>A0A160KV18</accession>
<protein>
    <recommendedName>
        <fullName evidence="4">Lipoprotein</fullName>
    </recommendedName>
</protein>
<dbReference type="KEGG" id="rtn:A6122_2383"/>
<reference evidence="2 3" key="1">
    <citation type="submission" date="2016-05" db="EMBL/GenBank/DDBJ databases">
        <title>Complete genome sequence of Rathayibacter tritici NCPPB 1953.</title>
        <authorList>
            <person name="Park J."/>
            <person name="Lee H.-H."/>
            <person name="Lee S.-W."/>
            <person name="Seo Y.-S."/>
        </authorList>
    </citation>
    <scope>NUCLEOTIDE SEQUENCE [LARGE SCALE GENOMIC DNA]</scope>
    <source>
        <strain evidence="2 3">NCPPB 1953</strain>
    </source>
</reference>
<dbReference type="EMBL" id="CP015515">
    <property type="protein sequence ID" value="AND17499.1"/>
    <property type="molecule type" value="Genomic_DNA"/>
</dbReference>
<name>A0A160KV18_9MICO</name>
<dbReference type="PATRIC" id="fig|33888.3.peg.2656"/>
<dbReference type="OrthoDB" id="4939012at2"/>
<feature type="signal peptide" evidence="1">
    <location>
        <begin position="1"/>
        <end position="28"/>
    </location>
</feature>
<organism evidence="2 3">
    <name type="scientific">Rathayibacter tritici</name>
    <dbReference type="NCBI Taxonomy" id="33888"/>
    <lineage>
        <taxon>Bacteria</taxon>
        <taxon>Bacillati</taxon>
        <taxon>Actinomycetota</taxon>
        <taxon>Actinomycetes</taxon>
        <taxon>Micrococcales</taxon>
        <taxon>Microbacteriaceae</taxon>
        <taxon>Rathayibacter</taxon>
    </lineage>
</organism>
<sequence>MATKAERRSGIVATGGLAVVLLLTSACAAENPEEPTPMTTTTPTEGRASIIAFVKDTTQQLDITGWWPKSGGAAPDSCGLGGGEKGASYSFDHWAPRETDPAGDARKVATYWESLGMSVRIADSTPWPTVYGEGGPVLRADFDTHSAEDTYRVGAVARCAPGDAIALLKEDNAQRAAGIVVPGDEGTIPRWDPKKKYTLEPVAPAEPAG</sequence>
<feature type="chain" id="PRO_5007817600" description="Lipoprotein" evidence="1">
    <location>
        <begin position="29"/>
        <end position="209"/>
    </location>
</feature>